<feature type="region of interest" description="Disordered" evidence="1">
    <location>
        <begin position="1"/>
        <end position="36"/>
    </location>
</feature>
<name>A0A840NQ31_9PSEU</name>
<dbReference type="EMBL" id="JACHIV010000001">
    <property type="protein sequence ID" value="MBB5072153.1"/>
    <property type="molecule type" value="Genomic_DNA"/>
</dbReference>
<feature type="compositionally biased region" description="Pro residues" evidence="1">
    <location>
        <begin position="1"/>
        <end position="15"/>
    </location>
</feature>
<organism evidence="2 3">
    <name type="scientific">Saccharopolyspora gloriosae</name>
    <dbReference type="NCBI Taxonomy" id="455344"/>
    <lineage>
        <taxon>Bacteria</taxon>
        <taxon>Bacillati</taxon>
        <taxon>Actinomycetota</taxon>
        <taxon>Actinomycetes</taxon>
        <taxon>Pseudonocardiales</taxon>
        <taxon>Pseudonocardiaceae</taxon>
        <taxon>Saccharopolyspora</taxon>
    </lineage>
</organism>
<proteinExistence type="predicted"/>
<dbReference type="Proteomes" id="UP000580474">
    <property type="component" value="Unassembled WGS sequence"/>
</dbReference>
<evidence type="ECO:0000256" key="1">
    <source>
        <dbReference type="SAM" id="MobiDB-lite"/>
    </source>
</evidence>
<comment type="caution">
    <text evidence="2">The sequence shown here is derived from an EMBL/GenBank/DDBJ whole genome shotgun (WGS) entry which is preliminary data.</text>
</comment>
<keyword evidence="3" id="KW-1185">Reference proteome</keyword>
<evidence type="ECO:0000313" key="3">
    <source>
        <dbReference type="Proteomes" id="UP000580474"/>
    </source>
</evidence>
<sequence length="36" mass="3531">MAAPDDPAPIGPPIPSRVDTDVLGSGVGPDTDPESS</sequence>
<accession>A0A840NQ31</accession>
<gene>
    <name evidence="2" type="ORF">BJ969_005241</name>
</gene>
<evidence type="ECO:0000313" key="2">
    <source>
        <dbReference type="EMBL" id="MBB5072153.1"/>
    </source>
</evidence>
<protein>
    <submittedName>
        <fullName evidence="2">Uncharacterized protein</fullName>
    </submittedName>
</protein>
<dbReference type="AlphaFoldDB" id="A0A840NQ31"/>
<reference evidence="2 3" key="1">
    <citation type="submission" date="2020-08" db="EMBL/GenBank/DDBJ databases">
        <title>Sequencing the genomes of 1000 actinobacteria strains.</title>
        <authorList>
            <person name="Klenk H.-P."/>
        </authorList>
    </citation>
    <scope>NUCLEOTIDE SEQUENCE [LARGE SCALE GENOMIC DNA]</scope>
    <source>
        <strain evidence="2 3">DSM 45582</strain>
    </source>
</reference>